<dbReference type="Gene3D" id="3.30.300.350">
    <property type="entry name" value="GTP-binding protein OBG, C-terminal domain"/>
    <property type="match status" value="1"/>
</dbReference>
<feature type="domain" description="OBG-type G" evidence="9">
    <location>
        <begin position="159"/>
        <end position="328"/>
    </location>
</feature>
<dbReference type="GO" id="GO:0042254">
    <property type="term" value="P:ribosome biogenesis"/>
    <property type="evidence" value="ECO:0007669"/>
    <property type="project" value="UniProtKB-UniRule"/>
</dbReference>
<dbReference type="InterPro" id="IPR006169">
    <property type="entry name" value="GTP1_OBG_dom"/>
</dbReference>
<dbReference type="InterPro" id="IPR015349">
    <property type="entry name" value="OCT_dom"/>
</dbReference>
<comment type="cofactor">
    <cofactor evidence="1">
        <name>Mg(2+)</name>
        <dbReference type="ChEBI" id="CHEBI:18420"/>
    </cofactor>
</comment>
<evidence type="ECO:0000259" key="10">
    <source>
        <dbReference type="PROSITE" id="PS51881"/>
    </source>
</evidence>
<dbReference type="Pfam" id="PF01926">
    <property type="entry name" value="MMR_HSR1"/>
    <property type="match status" value="1"/>
</dbReference>
<gene>
    <name evidence="12" type="primary">obgE</name>
    <name evidence="12" type="ORF">ACD_49C00052G0002</name>
</gene>
<evidence type="ECO:0000256" key="5">
    <source>
        <dbReference type="ARBA" id="ARBA00022741"/>
    </source>
</evidence>
<dbReference type="InterPro" id="IPR036346">
    <property type="entry name" value="GTP-bd_prot_GTP1/OBG_C_sf"/>
</dbReference>
<dbReference type="InterPro" id="IPR045086">
    <property type="entry name" value="OBG_GTPase"/>
</dbReference>
<evidence type="ECO:0000256" key="3">
    <source>
        <dbReference type="ARBA" id="ARBA00022490"/>
    </source>
</evidence>
<dbReference type="InterPro" id="IPR036726">
    <property type="entry name" value="GTP1_OBG_dom_sf"/>
</dbReference>
<dbReference type="Pfam" id="PF01018">
    <property type="entry name" value="GTP1_OBG"/>
    <property type="match status" value="1"/>
</dbReference>
<feature type="domain" description="OCT" evidence="10">
    <location>
        <begin position="346"/>
        <end position="430"/>
    </location>
</feature>
<dbReference type="CDD" id="cd01898">
    <property type="entry name" value="Obg"/>
    <property type="match status" value="1"/>
</dbReference>
<dbReference type="SUPFAM" id="SSF82051">
    <property type="entry name" value="Obg GTP-binding protein N-terminal domain"/>
    <property type="match status" value="1"/>
</dbReference>
<dbReference type="PROSITE" id="PS51710">
    <property type="entry name" value="G_OBG"/>
    <property type="match status" value="1"/>
</dbReference>
<evidence type="ECO:0000259" key="11">
    <source>
        <dbReference type="PROSITE" id="PS51883"/>
    </source>
</evidence>
<dbReference type="GO" id="GO:0003924">
    <property type="term" value="F:GTPase activity"/>
    <property type="evidence" value="ECO:0007669"/>
    <property type="project" value="InterPro"/>
</dbReference>
<dbReference type="NCBIfam" id="TIGR02729">
    <property type="entry name" value="Obg_CgtA"/>
    <property type="match status" value="1"/>
</dbReference>
<dbReference type="GO" id="GO:0005525">
    <property type="term" value="F:GTP binding"/>
    <property type="evidence" value="ECO:0007669"/>
    <property type="project" value="UniProtKB-KW"/>
</dbReference>
<dbReference type="SUPFAM" id="SSF52540">
    <property type="entry name" value="P-loop containing nucleoside triphosphate hydrolases"/>
    <property type="match status" value="1"/>
</dbReference>
<evidence type="ECO:0000256" key="1">
    <source>
        <dbReference type="ARBA" id="ARBA00001946"/>
    </source>
</evidence>
<name>K2AE06_9BACT</name>
<dbReference type="InterPro" id="IPR027417">
    <property type="entry name" value="P-loop_NTPase"/>
</dbReference>
<dbReference type="EMBL" id="AMFJ01021638">
    <property type="protein sequence ID" value="EKD66290.1"/>
    <property type="molecule type" value="Genomic_DNA"/>
</dbReference>
<dbReference type="PROSITE" id="PS51883">
    <property type="entry name" value="OBG"/>
    <property type="match status" value="1"/>
</dbReference>
<keyword evidence="6" id="KW-0378">Hydrolase</keyword>
<proteinExistence type="inferred from homology"/>
<organism evidence="12">
    <name type="scientific">uncultured bacterium</name>
    <name type="common">gcode 4</name>
    <dbReference type="NCBI Taxonomy" id="1234023"/>
    <lineage>
        <taxon>Bacteria</taxon>
        <taxon>environmental samples</taxon>
    </lineage>
</organism>
<evidence type="ECO:0000256" key="4">
    <source>
        <dbReference type="ARBA" id="ARBA00022723"/>
    </source>
</evidence>
<dbReference type="Gene3D" id="2.70.210.12">
    <property type="entry name" value="GTP1/OBG domain"/>
    <property type="match status" value="1"/>
</dbReference>
<dbReference type="AlphaFoldDB" id="K2AE06"/>
<keyword evidence="4" id="KW-0479">Metal-binding</keyword>
<evidence type="ECO:0000259" key="9">
    <source>
        <dbReference type="PROSITE" id="PS51710"/>
    </source>
</evidence>
<evidence type="ECO:0000256" key="2">
    <source>
        <dbReference type="ARBA" id="ARBA00007699"/>
    </source>
</evidence>
<feature type="domain" description="Obg" evidence="11">
    <location>
        <begin position="1"/>
        <end position="158"/>
    </location>
</feature>
<accession>K2AE06</accession>
<dbReference type="PRINTS" id="PR00326">
    <property type="entry name" value="GTP1OBG"/>
</dbReference>
<dbReference type="PANTHER" id="PTHR11702:SF31">
    <property type="entry name" value="MITOCHONDRIAL RIBOSOME-ASSOCIATED GTPASE 2"/>
    <property type="match status" value="1"/>
</dbReference>
<evidence type="ECO:0000313" key="12">
    <source>
        <dbReference type="EMBL" id="EKD66290.1"/>
    </source>
</evidence>
<dbReference type="PANTHER" id="PTHR11702">
    <property type="entry name" value="DEVELOPMENTALLY REGULATED GTP-BINDING PROTEIN-RELATED"/>
    <property type="match status" value="1"/>
</dbReference>
<sequence length="450" mass="54169">MFIDEVKVKFIAWKWWDGIVSWRREKYIPKWWPYGGNWGKWGDIILQADANLNTLSEFRHKKVIRSAIWISWDTQEMTGAGGRDLIINVPVWTLVRDPETQRIIYDLKENWDQYLMCRWGKWGFWNSHFVSSTRQAPDFAELWDVWEEKEVILELKLVADIWIIWLPNAGKSTLIKTITNVKPKIADYPFTTIIPNLWVMEWKWKNLVLEDVPGLIKWASDWKWLGHTFLKHIERTTVILHLLDLQELDKIVQNYKDIRWELKSFSKELAKKEEIVVFSKADLFDKEMIDYIKKEFKKITKVKKIFVISAPMSLWIEELKDFLIDNYAVDTPKEKVEIKKDLKIYDLKEVSERFKIIDKWDLEFEVLWERIEQIVRMTNMTNYEATMRVYDVLDKMWILRKVNSIIRTKYALEMENYLFVNDKKEVELMPKIIIAGRVFLLDKIFLGNNN</sequence>
<evidence type="ECO:0000256" key="6">
    <source>
        <dbReference type="ARBA" id="ARBA00022801"/>
    </source>
</evidence>
<evidence type="ECO:0000256" key="7">
    <source>
        <dbReference type="ARBA" id="ARBA00022842"/>
    </source>
</evidence>
<comment type="similarity">
    <text evidence="2">Belongs to the TRAFAC class OBG-HflX-like GTPase superfamily. OBG GTPase family.</text>
</comment>
<dbReference type="GO" id="GO:0000287">
    <property type="term" value="F:magnesium ion binding"/>
    <property type="evidence" value="ECO:0007669"/>
    <property type="project" value="InterPro"/>
</dbReference>
<dbReference type="Gene3D" id="3.40.50.300">
    <property type="entry name" value="P-loop containing nucleotide triphosphate hydrolases"/>
    <property type="match status" value="1"/>
</dbReference>
<protein>
    <submittedName>
        <fullName evidence="12">GTPase ObgE</fullName>
    </submittedName>
</protein>
<evidence type="ECO:0000256" key="8">
    <source>
        <dbReference type="ARBA" id="ARBA00023134"/>
    </source>
</evidence>
<comment type="caution">
    <text evidence="12">The sequence shown here is derived from an EMBL/GenBank/DDBJ whole genome shotgun (WGS) entry which is preliminary data.</text>
</comment>
<dbReference type="NCBIfam" id="NF008956">
    <property type="entry name" value="PRK12299.1"/>
    <property type="match status" value="1"/>
</dbReference>
<keyword evidence="8" id="KW-0342">GTP-binding</keyword>
<reference evidence="12" key="1">
    <citation type="journal article" date="2012" name="Science">
        <title>Fermentation, hydrogen, and sulfur metabolism in multiple uncultivated bacterial phyla.</title>
        <authorList>
            <person name="Wrighton K.C."/>
            <person name="Thomas B.C."/>
            <person name="Sharon I."/>
            <person name="Miller C.S."/>
            <person name="Castelle C.J."/>
            <person name="VerBerkmoes N.C."/>
            <person name="Wilkins M.J."/>
            <person name="Hettich R.L."/>
            <person name="Lipton M.S."/>
            <person name="Williams K.H."/>
            <person name="Long P.E."/>
            <person name="Banfield J.F."/>
        </authorList>
    </citation>
    <scope>NUCLEOTIDE SEQUENCE [LARGE SCALE GENOMIC DNA]</scope>
</reference>
<dbReference type="InterPro" id="IPR006073">
    <property type="entry name" value="GTP-bd"/>
</dbReference>
<keyword evidence="5" id="KW-0547">Nucleotide-binding</keyword>
<dbReference type="PROSITE" id="PS51881">
    <property type="entry name" value="OCT"/>
    <property type="match status" value="1"/>
</dbReference>
<dbReference type="InterPro" id="IPR031167">
    <property type="entry name" value="G_OBG"/>
</dbReference>
<keyword evidence="3" id="KW-0963">Cytoplasm</keyword>
<dbReference type="InterPro" id="IPR014100">
    <property type="entry name" value="GTP-bd_Obg/CgtA"/>
</dbReference>
<keyword evidence="7" id="KW-0460">Magnesium</keyword>